<dbReference type="Proteomes" id="UP000216207">
    <property type="component" value="Unassembled WGS sequence"/>
</dbReference>
<evidence type="ECO:0000313" key="1">
    <source>
        <dbReference type="EMBL" id="PAE87040.1"/>
    </source>
</evidence>
<dbReference type="AlphaFoldDB" id="A0A268NVD5"/>
<comment type="caution">
    <text evidence="1">The sequence shown here is derived from an EMBL/GenBank/DDBJ whole genome shotgun (WGS) entry which is preliminary data.</text>
</comment>
<proteinExistence type="predicted"/>
<organism evidence="1 2">
    <name type="scientific">Shouchella clausii</name>
    <name type="common">Alkalihalobacillus clausii</name>
    <dbReference type="NCBI Taxonomy" id="79880"/>
    <lineage>
        <taxon>Bacteria</taxon>
        <taxon>Bacillati</taxon>
        <taxon>Bacillota</taxon>
        <taxon>Bacilli</taxon>
        <taxon>Bacillales</taxon>
        <taxon>Bacillaceae</taxon>
        <taxon>Shouchella</taxon>
    </lineage>
</organism>
<evidence type="ECO:0008006" key="3">
    <source>
        <dbReference type="Google" id="ProtNLM"/>
    </source>
</evidence>
<dbReference type="EMBL" id="NPCC01000043">
    <property type="protein sequence ID" value="PAE87040.1"/>
    <property type="molecule type" value="Genomic_DNA"/>
</dbReference>
<gene>
    <name evidence="1" type="ORF">CHH72_20580</name>
</gene>
<reference evidence="1 2" key="1">
    <citation type="submission" date="2017-07" db="EMBL/GenBank/DDBJ databases">
        <title>Isolation and whole genome analysis of endospore-forming bacteria from heroin.</title>
        <authorList>
            <person name="Kalinowski J."/>
            <person name="Ahrens B."/>
            <person name="Al-Dilaimi A."/>
            <person name="Winkler A."/>
            <person name="Wibberg D."/>
            <person name="Schleenbecker U."/>
            <person name="Ruckert C."/>
            <person name="Wolfel R."/>
            <person name="Grass G."/>
        </authorList>
    </citation>
    <scope>NUCLEOTIDE SEQUENCE [LARGE SCALE GENOMIC DNA]</scope>
    <source>
        <strain evidence="1 2">7539</strain>
    </source>
</reference>
<name>A0A268NVD5_SHOCL</name>
<evidence type="ECO:0000313" key="2">
    <source>
        <dbReference type="Proteomes" id="UP000216207"/>
    </source>
</evidence>
<dbReference type="OMA" id="MWLFSGQ"/>
<accession>A0A268NVD5</accession>
<protein>
    <recommendedName>
        <fullName evidence="3">Transcriptional regulator</fullName>
    </recommendedName>
</protein>
<sequence length="425" mass="48584">MATIGIMAAFHTTPHIKKALMSLQTNASFIYFSYKNLSEIKTIYQQYRHDIDGWVFGGIIPKLYFEQNIGPLPKPSVFVDLSEKDFYKTLLTCTFERSFEMKRTVIDFLNKENDYMNLKSFVPSDDFPLYYSDSLFQDVNDQMYEKLIAFHRHAHMDGAQLSITRFSNILPVLQKDGIPTLFLAPSTSSIHKQVETLLLQLETQELADKQIAIGYLTFKAKTEIEKIKLHHALLSYSEMEGEPLLVHANETSFELVTSFGDLERLTNSFQQCALSAYLKGKHPKIMFQLGWGAGKTLHEARTNAKTANKQQKRIGCPYILTESTLLGPLGDGKRLELQLDPLQLQKWSKQTGVSVLQLQKILAIPAKTKRHDVCANDLALHLGITTRSANRILKKLEQGQAAEETTVRQEKLRGRPRKRYRLLFH</sequence>
<dbReference type="RefSeq" id="WP_011248023.1">
    <property type="nucleotide sequence ID" value="NZ_BOQQ01000001.1"/>
</dbReference>